<accession>A0A3B0YNC9</accession>
<proteinExistence type="predicted"/>
<protein>
    <submittedName>
        <fullName evidence="1">Uncharacterized protein</fullName>
    </submittedName>
</protein>
<organism evidence="1">
    <name type="scientific">hydrothermal vent metagenome</name>
    <dbReference type="NCBI Taxonomy" id="652676"/>
    <lineage>
        <taxon>unclassified sequences</taxon>
        <taxon>metagenomes</taxon>
        <taxon>ecological metagenomes</taxon>
    </lineage>
</organism>
<evidence type="ECO:0000313" key="1">
    <source>
        <dbReference type="EMBL" id="VAW77633.1"/>
    </source>
</evidence>
<dbReference type="EMBL" id="UOFM01000229">
    <property type="protein sequence ID" value="VAW77633.1"/>
    <property type="molecule type" value="Genomic_DNA"/>
</dbReference>
<dbReference type="AlphaFoldDB" id="A0A3B0YNC9"/>
<gene>
    <name evidence="1" type="ORF">MNBD_GAMMA14-463</name>
</gene>
<sequence>MKQLDRGKKSLFILFLAGLLLAMSGMPTAQAEPPVRPFLGDLLKGLVSGTRSALNEPAPLKVQRACSQEIEACWTSRGLSKTNAEEVQDTCWKVVKRCPKVCREEYFSRRKAGISASVAEITSLWR</sequence>
<reference evidence="1" key="1">
    <citation type="submission" date="2018-06" db="EMBL/GenBank/DDBJ databases">
        <authorList>
            <person name="Zhirakovskaya E."/>
        </authorList>
    </citation>
    <scope>NUCLEOTIDE SEQUENCE</scope>
</reference>
<name>A0A3B0YNC9_9ZZZZ</name>